<evidence type="ECO:0000313" key="3">
    <source>
        <dbReference type="Proteomes" id="UP001500212"/>
    </source>
</evidence>
<dbReference type="GO" id="GO:0008168">
    <property type="term" value="F:methyltransferase activity"/>
    <property type="evidence" value="ECO:0007669"/>
    <property type="project" value="UniProtKB-KW"/>
</dbReference>
<dbReference type="SUPFAM" id="SSF53335">
    <property type="entry name" value="S-adenosyl-L-methionine-dependent methyltransferases"/>
    <property type="match status" value="1"/>
</dbReference>
<feature type="compositionally biased region" description="Basic residues" evidence="1">
    <location>
        <begin position="20"/>
        <end position="30"/>
    </location>
</feature>
<dbReference type="EMBL" id="BAABHJ010000002">
    <property type="protein sequence ID" value="GAA4603563.1"/>
    <property type="molecule type" value="Genomic_DNA"/>
</dbReference>
<dbReference type="InterPro" id="IPR006764">
    <property type="entry name" value="SAM_dep_MeTrfase_SAV2177_type"/>
</dbReference>
<comment type="caution">
    <text evidence="2">The sequence shown here is derived from an EMBL/GenBank/DDBJ whole genome shotgun (WGS) entry which is preliminary data.</text>
</comment>
<keyword evidence="2" id="KW-0489">Methyltransferase</keyword>
<dbReference type="Gene3D" id="3.40.50.150">
    <property type="entry name" value="Vaccinia Virus protein VP39"/>
    <property type="match status" value="1"/>
</dbReference>
<accession>A0ABP8TBK4</accession>
<dbReference type="InterPro" id="IPR029063">
    <property type="entry name" value="SAM-dependent_MTases_sf"/>
</dbReference>
<dbReference type="PIRSF" id="PIRSF017393">
    <property type="entry name" value="MTase_SAV2177"/>
    <property type="match status" value="1"/>
</dbReference>
<proteinExistence type="predicted"/>
<dbReference type="Pfam" id="PF04672">
    <property type="entry name" value="Methyltransf_19"/>
    <property type="match status" value="1"/>
</dbReference>
<keyword evidence="3" id="KW-1185">Reference proteome</keyword>
<protein>
    <submittedName>
        <fullName evidence="2">SAM-dependent methyltransferase</fullName>
    </submittedName>
</protein>
<sequence>MNQRENASGPGALATTPRVPPHRHGGRRPTARAVDDRPQPIDFLTEPSIARVCNYLLGGKDHFAVDREIARRLLELAPETPAALQADRDFKKRVVRHLARAHGVRQFIDIGMGLPAEDNVHEIAQRVDPDARVVYVDNDPVALSHARALLAVDRRVTVVEGDLRDPAGLLDHEATLRLIDFTEPVAVLMIGVLHFLTADHDPPGIVAHVRDAIAPGSHLAISHVVARPETARCAEALGYEKFGRTKEEIMGFFDGLQQEPPGLVSVFRWQPGVEGDGEDDLWLYAGVGRTRSA</sequence>
<feature type="region of interest" description="Disordered" evidence="1">
    <location>
        <begin position="1"/>
        <end position="38"/>
    </location>
</feature>
<dbReference type="GO" id="GO:0032259">
    <property type="term" value="P:methylation"/>
    <property type="evidence" value="ECO:0007669"/>
    <property type="project" value="UniProtKB-KW"/>
</dbReference>
<dbReference type="RefSeq" id="WP_345349451.1">
    <property type="nucleotide sequence ID" value="NZ_BAABHJ010000002.1"/>
</dbReference>
<reference evidence="3" key="1">
    <citation type="journal article" date="2019" name="Int. J. Syst. Evol. Microbiol.">
        <title>The Global Catalogue of Microorganisms (GCM) 10K type strain sequencing project: providing services to taxonomists for standard genome sequencing and annotation.</title>
        <authorList>
            <consortium name="The Broad Institute Genomics Platform"/>
            <consortium name="The Broad Institute Genome Sequencing Center for Infectious Disease"/>
            <person name="Wu L."/>
            <person name="Ma J."/>
        </authorList>
    </citation>
    <scope>NUCLEOTIDE SEQUENCE [LARGE SCALE GENOMIC DNA]</scope>
    <source>
        <strain evidence="3">JCM 17938</strain>
    </source>
</reference>
<gene>
    <name evidence="2" type="ORF">GCM10023195_11840</name>
</gene>
<evidence type="ECO:0000256" key="1">
    <source>
        <dbReference type="SAM" id="MobiDB-lite"/>
    </source>
</evidence>
<name>A0ABP8TBK4_9ACTN</name>
<dbReference type="Proteomes" id="UP001500212">
    <property type="component" value="Unassembled WGS sequence"/>
</dbReference>
<dbReference type="CDD" id="cd02440">
    <property type="entry name" value="AdoMet_MTases"/>
    <property type="match status" value="1"/>
</dbReference>
<organism evidence="2 3">
    <name type="scientific">Actinoallomurus liliacearum</name>
    <dbReference type="NCBI Taxonomy" id="1080073"/>
    <lineage>
        <taxon>Bacteria</taxon>
        <taxon>Bacillati</taxon>
        <taxon>Actinomycetota</taxon>
        <taxon>Actinomycetes</taxon>
        <taxon>Streptosporangiales</taxon>
        <taxon>Thermomonosporaceae</taxon>
        <taxon>Actinoallomurus</taxon>
    </lineage>
</organism>
<evidence type="ECO:0000313" key="2">
    <source>
        <dbReference type="EMBL" id="GAA4603563.1"/>
    </source>
</evidence>
<keyword evidence="2" id="KW-0808">Transferase</keyword>